<evidence type="ECO:0000313" key="1">
    <source>
        <dbReference type="EMBL" id="KAJ8629110.1"/>
    </source>
</evidence>
<name>A0ACC2L6Y2_PERAE</name>
<protein>
    <submittedName>
        <fullName evidence="1">Uncharacterized protein</fullName>
    </submittedName>
</protein>
<keyword evidence="2" id="KW-1185">Reference proteome</keyword>
<sequence>MGNWAIVQEKISAKGNHNGTNCVNLLPPPHTIDIARSSDEDGIGHNFSDEPGLRGNLDPPLDKEEDDYVDPSPVPDTRGGGQPAPIPH</sequence>
<dbReference type="Proteomes" id="UP001234297">
    <property type="component" value="Chromosome 7"/>
</dbReference>
<evidence type="ECO:0000313" key="2">
    <source>
        <dbReference type="Proteomes" id="UP001234297"/>
    </source>
</evidence>
<proteinExistence type="predicted"/>
<gene>
    <name evidence="1" type="ORF">MRB53_022433</name>
</gene>
<dbReference type="EMBL" id="CM056815">
    <property type="protein sequence ID" value="KAJ8629110.1"/>
    <property type="molecule type" value="Genomic_DNA"/>
</dbReference>
<reference evidence="1 2" key="1">
    <citation type="journal article" date="2022" name="Hortic Res">
        <title>A haplotype resolved chromosomal level avocado genome allows analysis of novel avocado genes.</title>
        <authorList>
            <person name="Nath O."/>
            <person name="Fletcher S.J."/>
            <person name="Hayward A."/>
            <person name="Shaw L.M."/>
            <person name="Masouleh A.K."/>
            <person name="Furtado A."/>
            <person name="Henry R.J."/>
            <person name="Mitter N."/>
        </authorList>
    </citation>
    <scope>NUCLEOTIDE SEQUENCE [LARGE SCALE GENOMIC DNA]</scope>
    <source>
        <strain evidence="2">cv. Hass</strain>
    </source>
</reference>
<accession>A0ACC2L6Y2</accession>
<organism evidence="1 2">
    <name type="scientific">Persea americana</name>
    <name type="common">Avocado</name>
    <dbReference type="NCBI Taxonomy" id="3435"/>
    <lineage>
        <taxon>Eukaryota</taxon>
        <taxon>Viridiplantae</taxon>
        <taxon>Streptophyta</taxon>
        <taxon>Embryophyta</taxon>
        <taxon>Tracheophyta</taxon>
        <taxon>Spermatophyta</taxon>
        <taxon>Magnoliopsida</taxon>
        <taxon>Magnoliidae</taxon>
        <taxon>Laurales</taxon>
        <taxon>Lauraceae</taxon>
        <taxon>Persea</taxon>
    </lineage>
</organism>
<comment type="caution">
    <text evidence="1">The sequence shown here is derived from an EMBL/GenBank/DDBJ whole genome shotgun (WGS) entry which is preliminary data.</text>
</comment>